<dbReference type="Gene3D" id="4.10.530.10">
    <property type="entry name" value="Gamma-fibrinogen Carboxyl Terminal Fragment, domain 2"/>
    <property type="match status" value="1"/>
</dbReference>
<keyword evidence="8" id="KW-1185">Reference proteome</keyword>
<dbReference type="SMART" id="SM00186">
    <property type="entry name" value="FBG"/>
    <property type="match status" value="2"/>
</dbReference>
<feature type="domain" description="Fibrinogen C-terminal" evidence="6">
    <location>
        <begin position="62"/>
        <end position="240"/>
    </location>
</feature>
<keyword evidence="5" id="KW-0732">Signal</keyword>
<name>A0ABQ7SVG0_PHRPL</name>
<dbReference type="InterPro" id="IPR037579">
    <property type="entry name" value="FIB_ANG-like"/>
</dbReference>
<organism evidence="7 8">
    <name type="scientific">Phrynosoma platyrhinos</name>
    <name type="common">Desert horned lizard</name>
    <dbReference type="NCBI Taxonomy" id="52577"/>
    <lineage>
        <taxon>Eukaryota</taxon>
        <taxon>Metazoa</taxon>
        <taxon>Chordata</taxon>
        <taxon>Craniata</taxon>
        <taxon>Vertebrata</taxon>
        <taxon>Euteleostomi</taxon>
        <taxon>Lepidosauria</taxon>
        <taxon>Squamata</taxon>
        <taxon>Bifurcata</taxon>
        <taxon>Unidentata</taxon>
        <taxon>Episquamata</taxon>
        <taxon>Toxicofera</taxon>
        <taxon>Iguania</taxon>
        <taxon>Phrynosomatidae</taxon>
        <taxon>Phrynosomatinae</taxon>
        <taxon>Phrynosoma</taxon>
    </lineage>
</organism>
<evidence type="ECO:0000313" key="7">
    <source>
        <dbReference type="EMBL" id="KAH0621283.1"/>
    </source>
</evidence>
<evidence type="ECO:0000256" key="5">
    <source>
        <dbReference type="SAM" id="SignalP"/>
    </source>
</evidence>
<evidence type="ECO:0000259" key="6">
    <source>
        <dbReference type="PROSITE" id="PS51406"/>
    </source>
</evidence>
<dbReference type="Proteomes" id="UP000826234">
    <property type="component" value="Unassembled WGS sequence"/>
</dbReference>
<comment type="caution">
    <text evidence="7">The sequence shown here is derived from an EMBL/GenBank/DDBJ whole genome shotgun (WGS) entry which is preliminary data.</text>
</comment>
<evidence type="ECO:0000256" key="2">
    <source>
        <dbReference type="ARBA" id="ARBA00022525"/>
    </source>
</evidence>
<feature type="chain" id="PRO_5045595872" description="Fibrinogen C-terminal domain-containing protein" evidence="5">
    <location>
        <begin position="25"/>
        <end position="563"/>
    </location>
</feature>
<dbReference type="NCBIfam" id="NF040941">
    <property type="entry name" value="GGGWT_bact"/>
    <property type="match status" value="1"/>
</dbReference>
<dbReference type="InterPro" id="IPR036056">
    <property type="entry name" value="Fibrinogen-like_C"/>
</dbReference>
<dbReference type="InterPro" id="IPR002181">
    <property type="entry name" value="Fibrinogen_a/b/g_C_dom"/>
</dbReference>
<dbReference type="Gene3D" id="3.90.215.10">
    <property type="entry name" value="Gamma Fibrinogen, chain A, domain 1"/>
    <property type="match status" value="2"/>
</dbReference>
<dbReference type="PANTHER" id="PTHR47221">
    <property type="entry name" value="FIBRINOGEN ALPHA CHAIN"/>
    <property type="match status" value="1"/>
</dbReference>
<dbReference type="PANTHER" id="PTHR47221:SF5">
    <property type="entry name" value="FIBRINOGEN C-TERMINAL DOMAIN-CONTAINING PROTEIN"/>
    <property type="match status" value="1"/>
</dbReference>
<keyword evidence="3" id="KW-1015">Disulfide bond</keyword>
<protein>
    <recommendedName>
        <fullName evidence="6">Fibrinogen C-terminal domain-containing protein</fullName>
    </recommendedName>
</protein>
<evidence type="ECO:0000313" key="8">
    <source>
        <dbReference type="Proteomes" id="UP000826234"/>
    </source>
</evidence>
<dbReference type="EMBL" id="JAIPUX010003289">
    <property type="protein sequence ID" value="KAH0621283.1"/>
    <property type="molecule type" value="Genomic_DNA"/>
</dbReference>
<evidence type="ECO:0000256" key="1">
    <source>
        <dbReference type="ARBA" id="ARBA00004613"/>
    </source>
</evidence>
<dbReference type="InterPro" id="IPR014716">
    <property type="entry name" value="Fibrinogen_a/b/g_C_1"/>
</dbReference>
<comment type="subcellular location">
    <subcellularLocation>
        <location evidence="1">Secreted</location>
    </subcellularLocation>
</comment>
<evidence type="ECO:0000256" key="4">
    <source>
        <dbReference type="ARBA" id="ARBA00023180"/>
    </source>
</evidence>
<reference evidence="7 8" key="1">
    <citation type="journal article" date="2022" name="Gigascience">
        <title>A chromosome-level genome assembly and annotation of the desert horned lizard, Phrynosoma platyrhinos, provides insight into chromosomal rearrangements among reptiles.</title>
        <authorList>
            <person name="Koochekian N."/>
            <person name="Ascanio A."/>
            <person name="Farleigh K."/>
            <person name="Card D.C."/>
            <person name="Schield D.R."/>
            <person name="Castoe T.A."/>
            <person name="Jezkova T."/>
        </authorList>
    </citation>
    <scope>NUCLEOTIDE SEQUENCE [LARGE SCALE GENOMIC DNA]</scope>
    <source>
        <strain evidence="7">NK-2021</strain>
    </source>
</reference>
<gene>
    <name evidence="7" type="ORF">JD844_022402</name>
</gene>
<keyword evidence="4" id="KW-0325">Glycoprotein</keyword>
<feature type="signal peptide" evidence="5">
    <location>
        <begin position="1"/>
        <end position="24"/>
    </location>
</feature>
<proteinExistence type="predicted"/>
<dbReference type="PROSITE" id="PS51406">
    <property type="entry name" value="FIBRINOGEN_C_2"/>
    <property type="match status" value="2"/>
</dbReference>
<feature type="domain" description="Fibrinogen C-terminal" evidence="6">
    <location>
        <begin position="345"/>
        <end position="557"/>
    </location>
</feature>
<dbReference type="Pfam" id="PF00147">
    <property type="entry name" value="Fibrinogen_C"/>
    <property type="match status" value="2"/>
</dbReference>
<accession>A0ABQ7SVG0</accession>
<evidence type="ECO:0000256" key="3">
    <source>
        <dbReference type="ARBA" id="ARBA00023157"/>
    </source>
</evidence>
<sequence>MTNKVPEMLLYSALCLCFLVTIHGSTVSPALSKDALYSKIGNNHMIANRDTASLINAQKPALYEEYLARDCRAAFRRGRKQSGLYIIRPRFSPLLVVYCDMDYDGGGWTVLHRNAVNQKNPSWSRNWKDYRTGFGDLLGNHWLGNEHIHVLTRQNAFSVRFVIIDSNGKTKHADYHSFSVDSEDTGYALRLGNYSGNAGDALTSMGEPGIHDNMKFSAQDQDNDRRPTTNCALESGGGWWNIDRFMKTEVKLWDPHTFVESLKTSCLTVCLPMHNMYNAPKSVISTCTMYPPQILLATLAFLFLIPVTNSVDVDAALRKQLSEIVNIEMVKNVSEIVNWRDVVMRSAIPYMRDCDEMFQAGHRENGLYVIRPENARKLVVQCYMDGCNGWTVIQHNTHDTEITWSETWTTYKYGFGNLEADHWLGNEYISLITQQKWYKVRIRLVDADGNHKYAEYDSFILQNEDNGYALKLGTYEGNAGDSLSNSRLKNMHDNMKFSCKNQDNDRSTLDNCANVHGGGWWYDNCFNAQLNRKGGLHWSTLCQENCRKSVIMLKPIHMYCTRV</sequence>
<dbReference type="SUPFAM" id="SSF56496">
    <property type="entry name" value="Fibrinogen C-terminal domain-like"/>
    <property type="match status" value="2"/>
</dbReference>
<keyword evidence="2" id="KW-0964">Secreted</keyword>
<dbReference type="CDD" id="cd00087">
    <property type="entry name" value="FReD"/>
    <property type="match status" value="2"/>
</dbReference>